<comment type="caution">
    <text evidence="3">The sequence shown here is derived from an EMBL/GenBank/DDBJ whole genome shotgun (WGS) entry which is preliminary data.</text>
</comment>
<protein>
    <submittedName>
        <fullName evidence="3">Calpain-C</fullName>
    </submittedName>
</protein>
<dbReference type="OrthoDB" id="424753at2759"/>
<dbReference type="Pfam" id="PF01067">
    <property type="entry name" value="Calpain_III"/>
    <property type="match status" value="1"/>
</dbReference>
<proteinExistence type="inferred from homology"/>
<dbReference type="InterPro" id="IPR036213">
    <property type="entry name" value="Calpain_III_sf"/>
</dbReference>
<sequence>MEEVVISLNQHSVMEPKVCERVQLEQGGYILLPTTFEPGQESAFTLRVFSSKPLKLKLVDTPSALVQPAVVKARDSVDAKSLQQYEAVFLQVADEHRIVNAFELHELLEACLPNGKLHKELCQSGHLQTSDPRTRCILSFFFWIF</sequence>
<feature type="domain" description="Peptidase C2 calpain large subunit" evidence="2">
    <location>
        <begin position="15"/>
        <end position="49"/>
    </location>
</feature>
<reference evidence="3 4" key="1">
    <citation type="submission" date="2019-05" db="EMBL/GenBank/DDBJ databases">
        <title>Another draft genome of Portunus trituberculatus and its Hox gene families provides insights of decapod evolution.</title>
        <authorList>
            <person name="Jeong J.-H."/>
            <person name="Song I."/>
            <person name="Kim S."/>
            <person name="Choi T."/>
            <person name="Kim D."/>
            <person name="Ryu S."/>
            <person name="Kim W."/>
        </authorList>
    </citation>
    <scope>NUCLEOTIDE SEQUENCE [LARGE SCALE GENOMIC DNA]</scope>
    <source>
        <tissue evidence="3">Muscle</tissue>
    </source>
</reference>
<dbReference type="GO" id="GO:0004198">
    <property type="term" value="F:calcium-dependent cysteine-type endopeptidase activity"/>
    <property type="evidence" value="ECO:0007669"/>
    <property type="project" value="InterPro"/>
</dbReference>
<dbReference type="AlphaFoldDB" id="A0A5B7E4T7"/>
<accession>A0A5B7E4T7</accession>
<evidence type="ECO:0000256" key="1">
    <source>
        <dbReference type="ARBA" id="ARBA00007623"/>
    </source>
</evidence>
<evidence type="ECO:0000259" key="2">
    <source>
        <dbReference type="Pfam" id="PF01067"/>
    </source>
</evidence>
<evidence type="ECO:0000313" key="4">
    <source>
        <dbReference type="Proteomes" id="UP000324222"/>
    </source>
</evidence>
<dbReference type="Gene3D" id="2.60.120.380">
    <property type="match status" value="1"/>
</dbReference>
<dbReference type="Proteomes" id="UP000324222">
    <property type="component" value="Unassembled WGS sequence"/>
</dbReference>
<keyword evidence="4" id="KW-1185">Reference proteome</keyword>
<name>A0A5B7E4T7_PORTR</name>
<evidence type="ECO:0000313" key="3">
    <source>
        <dbReference type="EMBL" id="MPC28357.1"/>
    </source>
</evidence>
<dbReference type="GO" id="GO:0006508">
    <property type="term" value="P:proteolysis"/>
    <property type="evidence" value="ECO:0007669"/>
    <property type="project" value="InterPro"/>
</dbReference>
<comment type="similarity">
    <text evidence="1">Belongs to the peptidase C2 family.</text>
</comment>
<dbReference type="SUPFAM" id="SSF49758">
    <property type="entry name" value="Calpain large subunit, middle domain (domain III)"/>
    <property type="match status" value="1"/>
</dbReference>
<dbReference type="PANTHER" id="PTHR10183:SF394">
    <property type="entry name" value="CALPAIN-C"/>
    <property type="match status" value="1"/>
</dbReference>
<organism evidence="3 4">
    <name type="scientific">Portunus trituberculatus</name>
    <name type="common">Swimming crab</name>
    <name type="synonym">Neptunus trituberculatus</name>
    <dbReference type="NCBI Taxonomy" id="210409"/>
    <lineage>
        <taxon>Eukaryota</taxon>
        <taxon>Metazoa</taxon>
        <taxon>Ecdysozoa</taxon>
        <taxon>Arthropoda</taxon>
        <taxon>Crustacea</taxon>
        <taxon>Multicrustacea</taxon>
        <taxon>Malacostraca</taxon>
        <taxon>Eumalacostraca</taxon>
        <taxon>Eucarida</taxon>
        <taxon>Decapoda</taxon>
        <taxon>Pleocyemata</taxon>
        <taxon>Brachyura</taxon>
        <taxon>Eubrachyura</taxon>
        <taxon>Portunoidea</taxon>
        <taxon>Portunidae</taxon>
        <taxon>Portuninae</taxon>
        <taxon>Portunus</taxon>
    </lineage>
</organism>
<dbReference type="PANTHER" id="PTHR10183">
    <property type="entry name" value="CALPAIN"/>
    <property type="match status" value="1"/>
</dbReference>
<dbReference type="InterPro" id="IPR022684">
    <property type="entry name" value="Calpain_cysteine_protease"/>
</dbReference>
<dbReference type="GO" id="GO:0005737">
    <property type="term" value="C:cytoplasm"/>
    <property type="evidence" value="ECO:0007669"/>
    <property type="project" value="TreeGrafter"/>
</dbReference>
<gene>
    <name evidence="3" type="primary">CalpC_1</name>
    <name evidence="3" type="ORF">E2C01_021559</name>
</gene>
<dbReference type="InterPro" id="IPR022682">
    <property type="entry name" value="Calpain_domain_III"/>
</dbReference>
<dbReference type="EMBL" id="VSRR010001899">
    <property type="protein sequence ID" value="MPC28357.1"/>
    <property type="molecule type" value="Genomic_DNA"/>
</dbReference>